<keyword evidence="1" id="KW-0677">Repeat</keyword>
<evidence type="ECO:0000313" key="5">
    <source>
        <dbReference type="Proteomes" id="UP000295543"/>
    </source>
</evidence>
<dbReference type="Gene3D" id="1.25.40.10">
    <property type="entry name" value="Tetratricopeptide repeat domain"/>
    <property type="match status" value="2"/>
</dbReference>
<feature type="repeat" description="TPR" evidence="3">
    <location>
        <begin position="46"/>
        <end position="79"/>
    </location>
</feature>
<evidence type="ECO:0000256" key="3">
    <source>
        <dbReference type="PROSITE-ProRule" id="PRU00339"/>
    </source>
</evidence>
<dbReference type="Pfam" id="PF13759">
    <property type="entry name" value="2OG-FeII_Oxy_5"/>
    <property type="match status" value="1"/>
</dbReference>
<protein>
    <submittedName>
        <fullName evidence="4">Tetratricopeptide repeat protein</fullName>
    </submittedName>
</protein>
<dbReference type="SUPFAM" id="SSF48452">
    <property type="entry name" value="TPR-like"/>
    <property type="match status" value="2"/>
</dbReference>
<comment type="caution">
    <text evidence="4">The sequence shown here is derived from an EMBL/GenBank/DDBJ whole genome shotgun (WGS) entry which is preliminary data.</text>
</comment>
<feature type="repeat" description="TPR" evidence="3">
    <location>
        <begin position="121"/>
        <end position="154"/>
    </location>
</feature>
<dbReference type="SMART" id="SM00028">
    <property type="entry name" value="TPR"/>
    <property type="match status" value="3"/>
</dbReference>
<dbReference type="Pfam" id="PF13424">
    <property type="entry name" value="TPR_12"/>
    <property type="match status" value="1"/>
</dbReference>
<evidence type="ECO:0000256" key="1">
    <source>
        <dbReference type="ARBA" id="ARBA00022737"/>
    </source>
</evidence>
<organism evidence="4 5">
    <name type="scientific">Luteimonas terrae</name>
    <dbReference type="NCBI Taxonomy" id="1530191"/>
    <lineage>
        <taxon>Bacteria</taxon>
        <taxon>Pseudomonadati</taxon>
        <taxon>Pseudomonadota</taxon>
        <taxon>Gammaproteobacteria</taxon>
        <taxon>Lysobacterales</taxon>
        <taxon>Lysobacteraceae</taxon>
        <taxon>Luteimonas</taxon>
    </lineage>
</organism>
<keyword evidence="2 3" id="KW-0802">TPR repeat</keyword>
<evidence type="ECO:0000313" key="4">
    <source>
        <dbReference type="EMBL" id="TDK33796.1"/>
    </source>
</evidence>
<keyword evidence="5" id="KW-1185">Reference proteome</keyword>
<dbReference type="EMBL" id="SMTG01000002">
    <property type="protein sequence ID" value="TDK33796.1"/>
    <property type="molecule type" value="Genomic_DNA"/>
</dbReference>
<dbReference type="Gene3D" id="2.60.120.620">
    <property type="entry name" value="q2cbj1_9rhob like domain"/>
    <property type="match status" value="1"/>
</dbReference>
<dbReference type="InterPro" id="IPR019734">
    <property type="entry name" value="TPR_rpt"/>
</dbReference>
<dbReference type="InterPro" id="IPR011990">
    <property type="entry name" value="TPR-like_helical_dom_sf"/>
</dbReference>
<evidence type="ECO:0000256" key="2">
    <source>
        <dbReference type="ARBA" id="ARBA00022803"/>
    </source>
</evidence>
<dbReference type="Proteomes" id="UP000295543">
    <property type="component" value="Unassembled WGS sequence"/>
</dbReference>
<dbReference type="InterPro" id="IPR013105">
    <property type="entry name" value="TPR_2"/>
</dbReference>
<dbReference type="Pfam" id="PF07719">
    <property type="entry name" value="TPR_2"/>
    <property type="match status" value="1"/>
</dbReference>
<dbReference type="AlphaFoldDB" id="A0A4R5UF00"/>
<dbReference type="PANTHER" id="PTHR45586:SF14">
    <property type="entry name" value="TETRATRICOPEPTIDE TPR_2 REPEAT PROTEIN"/>
    <property type="match status" value="1"/>
</dbReference>
<gene>
    <name evidence="4" type="ORF">E2F49_07365</name>
</gene>
<dbReference type="PROSITE" id="PS50005">
    <property type="entry name" value="TPR"/>
    <property type="match status" value="2"/>
</dbReference>
<accession>A0A4R5UF00</accession>
<proteinExistence type="predicted"/>
<dbReference type="PANTHER" id="PTHR45586">
    <property type="entry name" value="TPR REPEAT-CONTAINING PROTEIN PA4667"/>
    <property type="match status" value="1"/>
</dbReference>
<dbReference type="InterPro" id="IPR012668">
    <property type="entry name" value="CHP02466"/>
</dbReference>
<dbReference type="InterPro" id="IPR051012">
    <property type="entry name" value="CellSynth/LPSAsmb/PSIAsmb"/>
</dbReference>
<dbReference type="RefSeq" id="WP_133393204.1">
    <property type="nucleotide sequence ID" value="NZ_SMTG01000002.1"/>
</dbReference>
<name>A0A4R5UF00_9GAMM</name>
<dbReference type="OrthoDB" id="549777at2"/>
<sequence>MTLLSSSLSPSEATRFRSAIAYLQAGQSASALRIARDLIAQAPRAADAWQLLGMCLADTRMPGEAERAFERALALAPGNATVLRNYATSFARLGKGLRADTLYESAVPVLRKALALAPDLASTWVDLGVALRMSGRIDEALTAYRRAESLLDPDSAGSLAVTDAITGVLADSGRTDEALVHAQQLVARHPRMTFAHETLSRLLREHGAEQTPDEDPFGSFLAAASAQPDNHELQLGLARMLLSAERADEALHVLDRLRGALDAADPLLDWFTADALDMLHMPDRAARLYAAADRSGLGKMPAFLNAYARHAFRTGTFDLAEALAGRAIGVEPHNQEAWAHRGTAWRLAGDAREDWLCDYDRLVAYVEVPPPDGYPDASIFLDALTEALARLHGASRAPISQSVRGGTQTAGQLFGRDNEVIQATERATRAAVETWLAALPKDLHHPFLGRRMSSVRWAGSWSVRLKASGRHSNHIHPQGWASSAFHVSVPSGVRDANSPARDGWLQFGAPLESLGLDLSPRRMIRPAPGYLALFPSYMWHGTVPFDAPESRLTIAFDMQPNEKAD</sequence>
<reference evidence="4 5" key="1">
    <citation type="submission" date="2019-03" db="EMBL/GenBank/DDBJ databases">
        <title>Luteimonas zhaokaii sp.nov., isolated from the rectal contents of Plateau pika in Yushu, Qinghai Province, China.</title>
        <authorList>
            <person name="Zhang G."/>
        </authorList>
    </citation>
    <scope>NUCLEOTIDE SEQUENCE [LARGE SCALE GENOMIC DNA]</scope>
    <source>
        <strain evidence="4 5">THG-MD21</strain>
    </source>
</reference>